<dbReference type="OrthoDB" id="1856718at2759"/>
<dbReference type="Proteomes" id="UP000230423">
    <property type="component" value="Unassembled WGS sequence"/>
</dbReference>
<keyword evidence="2" id="KW-1185">Reference proteome</keyword>
<evidence type="ECO:0000313" key="2">
    <source>
        <dbReference type="Proteomes" id="UP000230423"/>
    </source>
</evidence>
<dbReference type="InterPro" id="IPR029039">
    <property type="entry name" value="Flavoprotein-like_sf"/>
</dbReference>
<dbReference type="Gene3D" id="3.40.50.360">
    <property type="match status" value="1"/>
</dbReference>
<dbReference type="AlphaFoldDB" id="A0A2G9TJ10"/>
<organism evidence="1 2">
    <name type="scientific">Teladorsagia circumcincta</name>
    <name type="common">Brown stomach worm</name>
    <name type="synonym">Ostertagia circumcincta</name>
    <dbReference type="NCBI Taxonomy" id="45464"/>
    <lineage>
        <taxon>Eukaryota</taxon>
        <taxon>Metazoa</taxon>
        <taxon>Ecdysozoa</taxon>
        <taxon>Nematoda</taxon>
        <taxon>Chromadorea</taxon>
        <taxon>Rhabditida</taxon>
        <taxon>Rhabditina</taxon>
        <taxon>Rhabditomorpha</taxon>
        <taxon>Strongyloidea</taxon>
        <taxon>Trichostrongylidae</taxon>
        <taxon>Teladorsagia</taxon>
    </lineage>
</organism>
<feature type="non-terminal residue" evidence="1">
    <location>
        <position position="1"/>
    </location>
</feature>
<name>A0A2G9TJ10_TELCI</name>
<reference evidence="1 2" key="1">
    <citation type="submission" date="2015-09" db="EMBL/GenBank/DDBJ databases">
        <title>Draft genome of the parasitic nematode Teladorsagia circumcincta isolate WARC Sus (inbred).</title>
        <authorList>
            <person name="Mitreva M."/>
        </authorList>
    </citation>
    <scope>NUCLEOTIDE SEQUENCE [LARGE SCALE GENOMIC DNA]</scope>
    <source>
        <strain evidence="1 2">S</strain>
    </source>
</reference>
<proteinExistence type="predicted"/>
<dbReference type="EMBL" id="KZ363069">
    <property type="protein sequence ID" value="PIO57941.1"/>
    <property type="molecule type" value="Genomic_DNA"/>
</dbReference>
<gene>
    <name evidence="1" type="ORF">TELCIR_20638</name>
</gene>
<sequence length="187" mass="20562">ALATPITQPFQGVPTKIEKRLKFLGATPIVETGHADDQVGLNPEVLQRLTSKIEIALKREVPEKVDDGDVNSKQPKLILSPDPYEYPQFSLIRGKDKLSSDPALRVPVAPQQFLASSVSHEKLKRNHGIPWQNGAKMVGVASAPYDVTVVGTARVTDSDVSKPKHELVLDLGEWVCFPLLIRNVPYP</sequence>
<accession>A0A2G9TJ10</accession>
<evidence type="ECO:0000313" key="1">
    <source>
        <dbReference type="EMBL" id="PIO57941.1"/>
    </source>
</evidence>
<protein>
    <submittedName>
        <fullName evidence="1">Uncharacterized protein</fullName>
    </submittedName>
</protein>